<dbReference type="GO" id="GO:0015035">
    <property type="term" value="F:protein-disulfide reductase activity"/>
    <property type="evidence" value="ECO:0007669"/>
    <property type="project" value="UniProtKB-UniRule"/>
</dbReference>
<feature type="domain" description="Thioredoxin" evidence="7">
    <location>
        <begin position="10"/>
        <end position="125"/>
    </location>
</feature>
<evidence type="ECO:0000256" key="3">
    <source>
        <dbReference type="ARBA" id="ARBA00022982"/>
    </source>
</evidence>
<dbReference type="InterPro" id="IPR005746">
    <property type="entry name" value="Thioredoxin"/>
</dbReference>
<keyword evidence="9" id="KW-1185">Reference proteome</keyword>
<keyword evidence="2" id="KW-0813">Transport</keyword>
<dbReference type="FunFam" id="3.40.30.10:FF:000001">
    <property type="entry name" value="Thioredoxin"/>
    <property type="match status" value="1"/>
</dbReference>
<dbReference type="PROSITE" id="PS00194">
    <property type="entry name" value="THIOREDOXIN_1"/>
    <property type="match status" value="1"/>
</dbReference>
<dbReference type="PROSITE" id="PS51352">
    <property type="entry name" value="THIOREDOXIN_2"/>
    <property type="match status" value="1"/>
</dbReference>
<dbReference type="InterPro" id="IPR013766">
    <property type="entry name" value="Thioredoxin_domain"/>
</dbReference>
<dbReference type="SUPFAM" id="SSF52833">
    <property type="entry name" value="Thioredoxin-like"/>
    <property type="match status" value="1"/>
</dbReference>
<reference evidence="8 9" key="1">
    <citation type="submission" date="2020-07" db="EMBL/GenBank/DDBJ databases">
        <title>Sequencing the genomes of 1000 actinobacteria strains.</title>
        <authorList>
            <person name="Klenk H.-P."/>
        </authorList>
    </citation>
    <scope>NUCLEOTIDE SEQUENCE [LARGE SCALE GENOMIC DNA]</scope>
    <source>
        <strain evidence="8 9">DSM 18448</strain>
    </source>
</reference>
<sequence>MLLNDNPSRTSRTSRTAGAELEAVTDATFADRVLGSDLPVLVEFWAPWCGPCRMLGPVLEQIAGEHADRLRVVKINHDENPQTGMATRVMAVPTMQVYRDGELVKSLVGARSKARLLSELEDVLSPA</sequence>
<proteinExistence type="inferred from homology"/>
<evidence type="ECO:0000256" key="6">
    <source>
        <dbReference type="NCBIfam" id="TIGR01068"/>
    </source>
</evidence>
<keyword evidence="3" id="KW-0249">Electron transport</keyword>
<gene>
    <name evidence="8" type="ORF">F4554_002010</name>
</gene>
<dbReference type="Pfam" id="PF00085">
    <property type="entry name" value="Thioredoxin"/>
    <property type="match status" value="1"/>
</dbReference>
<dbReference type="PRINTS" id="PR00421">
    <property type="entry name" value="THIOREDOXIN"/>
</dbReference>
<evidence type="ECO:0000313" key="8">
    <source>
        <dbReference type="EMBL" id="NYH89372.1"/>
    </source>
</evidence>
<evidence type="ECO:0000313" key="9">
    <source>
        <dbReference type="Proteomes" id="UP000579605"/>
    </source>
</evidence>
<dbReference type="InterPro" id="IPR036249">
    <property type="entry name" value="Thioredoxin-like_sf"/>
</dbReference>
<evidence type="ECO:0000256" key="2">
    <source>
        <dbReference type="ARBA" id="ARBA00022448"/>
    </source>
</evidence>
<dbReference type="GO" id="GO:0005829">
    <property type="term" value="C:cytosol"/>
    <property type="evidence" value="ECO:0007669"/>
    <property type="project" value="TreeGrafter"/>
</dbReference>
<comment type="similarity">
    <text evidence="1">Belongs to the thioredoxin family.</text>
</comment>
<dbReference type="EMBL" id="JACBZH010000001">
    <property type="protein sequence ID" value="NYH89372.1"/>
    <property type="molecule type" value="Genomic_DNA"/>
</dbReference>
<organism evidence="8 9">
    <name type="scientific">Actinopolymorpha rutila</name>
    <dbReference type="NCBI Taxonomy" id="446787"/>
    <lineage>
        <taxon>Bacteria</taxon>
        <taxon>Bacillati</taxon>
        <taxon>Actinomycetota</taxon>
        <taxon>Actinomycetes</taxon>
        <taxon>Propionibacteriales</taxon>
        <taxon>Actinopolymorphaceae</taxon>
        <taxon>Actinopolymorpha</taxon>
    </lineage>
</organism>
<accession>A0A852ZC52</accession>
<evidence type="ECO:0000259" key="7">
    <source>
        <dbReference type="PROSITE" id="PS51352"/>
    </source>
</evidence>
<evidence type="ECO:0000256" key="1">
    <source>
        <dbReference type="ARBA" id="ARBA00008987"/>
    </source>
</evidence>
<dbReference type="CDD" id="cd02947">
    <property type="entry name" value="TRX_family"/>
    <property type="match status" value="1"/>
</dbReference>
<dbReference type="RefSeq" id="WP_179787114.1">
    <property type="nucleotide sequence ID" value="NZ_BAAARR010000008.1"/>
</dbReference>
<dbReference type="AlphaFoldDB" id="A0A852ZC52"/>
<dbReference type="Gene3D" id="3.40.30.10">
    <property type="entry name" value="Glutaredoxin"/>
    <property type="match status" value="1"/>
</dbReference>
<comment type="caution">
    <text evidence="8">The sequence shown here is derived from an EMBL/GenBank/DDBJ whole genome shotgun (WGS) entry which is preliminary data.</text>
</comment>
<keyword evidence="5" id="KW-0676">Redox-active center</keyword>
<dbReference type="NCBIfam" id="TIGR01068">
    <property type="entry name" value="thioredoxin"/>
    <property type="match status" value="1"/>
</dbReference>
<keyword evidence="4" id="KW-1015">Disulfide bond</keyword>
<dbReference type="GO" id="GO:0045454">
    <property type="term" value="P:cell redox homeostasis"/>
    <property type="evidence" value="ECO:0007669"/>
    <property type="project" value="TreeGrafter"/>
</dbReference>
<dbReference type="InterPro" id="IPR017937">
    <property type="entry name" value="Thioredoxin_CS"/>
</dbReference>
<dbReference type="PANTHER" id="PTHR45663">
    <property type="entry name" value="GEO12009P1"/>
    <property type="match status" value="1"/>
</dbReference>
<dbReference type="PANTHER" id="PTHR45663:SF11">
    <property type="entry name" value="GEO12009P1"/>
    <property type="match status" value="1"/>
</dbReference>
<dbReference type="Proteomes" id="UP000579605">
    <property type="component" value="Unassembled WGS sequence"/>
</dbReference>
<evidence type="ECO:0000256" key="5">
    <source>
        <dbReference type="ARBA" id="ARBA00023284"/>
    </source>
</evidence>
<name>A0A852ZC52_9ACTN</name>
<evidence type="ECO:0000256" key="4">
    <source>
        <dbReference type="ARBA" id="ARBA00023157"/>
    </source>
</evidence>
<protein>
    <recommendedName>
        <fullName evidence="6">Thioredoxin</fullName>
    </recommendedName>
</protein>